<dbReference type="GO" id="GO:0016491">
    <property type="term" value="F:oxidoreductase activity"/>
    <property type="evidence" value="ECO:0007669"/>
    <property type="project" value="InterPro"/>
</dbReference>
<dbReference type="Pfam" id="PF02769">
    <property type="entry name" value="AIRS_C"/>
    <property type="match status" value="1"/>
</dbReference>
<evidence type="ECO:0000256" key="1">
    <source>
        <dbReference type="ARBA" id="ARBA00022679"/>
    </source>
</evidence>
<evidence type="ECO:0000313" key="10">
    <source>
        <dbReference type="Proteomes" id="UP000231409"/>
    </source>
</evidence>
<dbReference type="InterPro" id="IPR004536">
    <property type="entry name" value="SPS/SelD"/>
</dbReference>
<reference evidence="9 10" key="1">
    <citation type="submission" date="2017-09" db="EMBL/GenBank/DDBJ databases">
        <title>The draft genome sequences of Marinobacter sp. PWS21.</title>
        <authorList>
            <person name="Cao J."/>
        </authorList>
    </citation>
    <scope>NUCLEOTIDE SEQUENCE [LARGE SCALE GENOMIC DNA]</scope>
    <source>
        <strain evidence="9 10">PWS21</strain>
    </source>
</reference>
<dbReference type="NCBIfam" id="TIGR00476">
    <property type="entry name" value="selD"/>
    <property type="match status" value="1"/>
</dbReference>
<dbReference type="CDD" id="cd02195">
    <property type="entry name" value="SelD"/>
    <property type="match status" value="1"/>
</dbReference>
<dbReference type="SUPFAM" id="SSF55326">
    <property type="entry name" value="PurM N-terminal domain-like"/>
    <property type="match status" value="1"/>
</dbReference>
<dbReference type="Proteomes" id="UP000231409">
    <property type="component" value="Unassembled WGS sequence"/>
</dbReference>
<evidence type="ECO:0000256" key="3">
    <source>
        <dbReference type="ARBA" id="ARBA00022777"/>
    </source>
</evidence>
<dbReference type="GO" id="GO:0016260">
    <property type="term" value="P:selenocysteine biosynthetic process"/>
    <property type="evidence" value="ECO:0007669"/>
    <property type="project" value="TreeGrafter"/>
</dbReference>
<evidence type="ECO:0000256" key="4">
    <source>
        <dbReference type="ARBA" id="ARBA00022840"/>
    </source>
</evidence>
<dbReference type="PANTHER" id="PTHR10256:SF0">
    <property type="entry name" value="INACTIVE SELENIDE, WATER DIKINASE-LIKE PROTEIN-RELATED"/>
    <property type="match status" value="1"/>
</dbReference>
<name>A0A2G1UQZ5_9GAMM</name>
<evidence type="ECO:0000313" key="9">
    <source>
        <dbReference type="EMBL" id="PHQ16926.1"/>
    </source>
</evidence>
<dbReference type="InterPro" id="IPR017584">
    <property type="entry name" value="Pyridine_nucleo_diS_OxRdtase_N"/>
</dbReference>
<sequence>MRTTEQPVLRDIVLIGGGHSHVGVLKRFAMNPVPGVRLTLICRDTHTPYSGMLPGYVAGHYSYDDVHIDLSKLAEYAGARFYRDEAIGIDRSRKRVHCRNRPDVPYDLLSINIGSSPRVRDVTGASEFAVPVKPINGFNNRWLGLLARLENHQGPMTVAIVGAGAGGVELALAMQFRLRKELAKRGDDAGELHFHLFDAATELLPTHNPKVREQFARKLKQRGIRVHLGSPVVKVEAQRLTTEAGDSLAVDEVLWVTRAGGPRWLEDTGLALDEGNFLRVRDTLQVENDDAIFAAGDIANVTNHPREKAGVFAVRQGRPLADNLRRAALGQAPKPFHPQKKWLALISTGDKYAVASRGEFAHAGRLVWRWKDWIDRRFMKKFTDLPAMEESATLPDTSAAQSKEEAAQAISAVAMRCGGCGAKVGSTVLSRALGELKPIERDDIIVGLHAPDDAAVLRVPPGKAVVHTVDFFRAFIDDPYIFGRVAANHSLGDIFAMGAEAQSATAVATVPYGIESKVEDVVFQMMSGAVDVLNEAGCALVGGHTGEGKELALGFAVNGLIDPDQIMSKGGLRAGDALILTKPIGTGTLFAAHARLAAKGRWIDSALASMMQSNQSAAACLRRYGSQACTDVTGFGLLGHLVEMTRPSGVDAELDLTAIPVLPGAEETAAAGILSSLQPANIRLRRGIREQERWIKHPRYPLIFDPQTAGGLLASVPAHKAEACVAELKSLGYPHTAIIGRILPQGEAIEPIILRA</sequence>
<dbReference type="NCBIfam" id="TIGR03169">
    <property type="entry name" value="Nterm_to_SelD"/>
    <property type="match status" value="1"/>
</dbReference>
<dbReference type="Pfam" id="PF07992">
    <property type="entry name" value="Pyr_redox_2"/>
    <property type="match status" value="1"/>
</dbReference>
<keyword evidence="10" id="KW-1185">Reference proteome</keyword>
<keyword evidence="1" id="KW-0808">Transferase</keyword>
<dbReference type="PANTHER" id="PTHR10256">
    <property type="entry name" value="SELENIDE, WATER DIKINASE"/>
    <property type="match status" value="1"/>
</dbReference>
<protein>
    <submittedName>
        <fullName evidence="9">Selenide, water dikinase SelD</fullName>
    </submittedName>
</protein>
<evidence type="ECO:0000256" key="2">
    <source>
        <dbReference type="ARBA" id="ARBA00022741"/>
    </source>
</evidence>
<dbReference type="GO" id="GO:0005524">
    <property type="term" value="F:ATP binding"/>
    <property type="evidence" value="ECO:0007669"/>
    <property type="project" value="UniProtKB-KW"/>
</dbReference>
<dbReference type="Gene3D" id="3.30.1330.10">
    <property type="entry name" value="PurM-like, N-terminal domain"/>
    <property type="match status" value="1"/>
</dbReference>
<dbReference type="Gene3D" id="3.90.650.10">
    <property type="entry name" value="PurM-like C-terminal domain"/>
    <property type="match status" value="1"/>
</dbReference>
<dbReference type="InterPro" id="IPR036921">
    <property type="entry name" value="PurM-like_N_sf"/>
</dbReference>
<evidence type="ECO:0000256" key="5">
    <source>
        <dbReference type="ARBA" id="ARBA00023266"/>
    </source>
</evidence>
<keyword evidence="3 9" id="KW-0418">Kinase</keyword>
<dbReference type="InterPro" id="IPR016188">
    <property type="entry name" value="PurM-like_N"/>
</dbReference>
<dbReference type="GO" id="GO:0005737">
    <property type="term" value="C:cytoplasm"/>
    <property type="evidence" value="ECO:0007669"/>
    <property type="project" value="TreeGrafter"/>
</dbReference>
<dbReference type="Pfam" id="PF00586">
    <property type="entry name" value="AIRS"/>
    <property type="match status" value="1"/>
</dbReference>
<evidence type="ECO:0000259" key="7">
    <source>
        <dbReference type="Pfam" id="PF02769"/>
    </source>
</evidence>
<dbReference type="SUPFAM" id="SSF56042">
    <property type="entry name" value="PurM C-terminal domain-like"/>
    <property type="match status" value="1"/>
</dbReference>
<feature type="domain" description="FAD/NAD(P)-binding" evidence="8">
    <location>
        <begin position="11"/>
        <end position="304"/>
    </location>
</feature>
<evidence type="ECO:0000259" key="8">
    <source>
        <dbReference type="Pfam" id="PF07992"/>
    </source>
</evidence>
<keyword evidence="2" id="KW-0547">Nucleotide-binding</keyword>
<feature type="domain" description="PurM-like N-terminal" evidence="6">
    <location>
        <begin position="452"/>
        <end position="560"/>
    </location>
</feature>
<dbReference type="InterPro" id="IPR023753">
    <property type="entry name" value="FAD/NAD-binding_dom"/>
</dbReference>
<feature type="domain" description="PurM-like C-terminal" evidence="7">
    <location>
        <begin position="573"/>
        <end position="746"/>
    </location>
</feature>
<proteinExistence type="predicted"/>
<comment type="caution">
    <text evidence="9">The sequence shown here is derived from an EMBL/GenBank/DDBJ whole genome shotgun (WGS) entry which is preliminary data.</text>
</comment>
<organism evidence="9 10">
    <name type="scientific">Marinobacter profundi</name>
    <dbReference type="NCBI Taxonomy" id="2666256"/>
    <lineage>
        <taxon>Bacteria</taxon>
        <taxon>Pseudomonadati</taxon>
        <taxon>Pseudomonadota</taxon>
        <taxon>Gammaproteobacteria</taxon>
        <taxon>Pseudomonadales</taxon>
        <taxon>Marinobacteraceae</taxon>
        <taxon>Marinobacter</taxon>
    </lineage>
</organism>
<keyword evidence="5" id="KW-0711">Selenium</keyword>
<evidence type="ECO:0000259" key="6">
    <source>
        <dbReference type="Pfam" id="PF00586"/>
    </source>
</evidence>
<dbReference type="EMBL" id="NTFH01000003">
    <property type="protein sequence ID" value="PHQ16926.1"/>
    <property type="molecule type" value="Genomic_DNA"/>
</dbReference>
<dbReference type="Gene3D" id="3.50.50.100">
    <property type="match status" value="1"/>
</dbReference>
<dbReference type="InterPro" id="IPR010918">
    <property type="entry name" value="PurM-like_C_dom"/>
</dbReference>
<dbReference type="GO" id="GO:0004756">
    <property type="term" value="F:selenide, water dikinase activity"/>
    <property type="evidence" value="ECO:0007669"/>
    <property type="project" value="TreeGrafter"/>
</dbReference>
<dbReference type="SUPFAM" id="SSF51905">
    <property type="entry name" value="FAD/NAD(P)-binding domain"/>
    <property type="match status" value="2"/>
</dbReference>
<dbReference type="InterPro" id="IPR036188">
    <property type="entry name" value="FAD/NAD-bd_sf"/>
</dbReference>
<dbReference type="RefSeq" id="WP_099613177.1">
    <property type="nucleotide sequence ID" value="NZ_KZ319367.1"/>
</dbReference>
<dbReference type="InterPro" id="IPR036676">
    <property type="entry name" value="PurM-like_C_sf"/>
</dbReference>
<keyword evidence="4" id="KW-0067">ATP-binding</keyword>
<dbReference type="AlphaFoldDB" id="A0A2G1UQZ5"/>
<accession>A0A2G1UQZ5</accession>
<gene>
    <name evidence="9" type="primary">selD</name>
    <name evidence="9" type="ORF">CLH61_02880</name>
</gene>